<protein>
    <submittedName>
        <fullName evidence="1">Protein translocase subunit SecD</fullName>
    </submittedName>
</protein>
<organism evidence="1 2">
    <name type="scientific">Sporanaerobium hydrogeniformans</name>
    <dbReference type="NCBI Taxonomy" id="3072179"/>
    <lineage>
        <taxon>Bacteria</taxon>
        <taxon>Bacillati</taxon>
        <taxon>Bacillota</taxon>
        <taxon>Clostridia</taxon>
        <taxon>Lachnospirales</taxon>
        <taxon>Lachnospiraceae</taxon>
        <taxon>Sporanaerobium</taxon>
    </lineage>
</organism>
<dbReference type="EMBL" id="PEDL01000002">
    <property type="protein sequence ID" value="PHV71642.1"/>
    <property type="molecule type" value="Genomic_DNA"/>
</dbReference>
<evidence type="ECO:0000313" key="1">
    <source>
        <dbReference type="EMBL" id="PHV71642.1"/>
    </source>
</evidence>
<gene>
    <name evidence="1" type="primary">secD</name>
    <name evidence="1" type="ORF">CS063_03500</name>
</gene>
<comment type="caution">
    <text evidence="1">The sequence shown here is derived from an EMBL/GenBank/DDBJ whole genome shotgun (WGS) entry which is preliminary data.</text>
</comment>
<dbReference type="Proteomes" id="UP000224460">
    <property type="component" value="Unassembled WGS sequence"/>
</dbReference>
<evidence type="ECO:0000313" key="2">
    <source>
        <dbReference type="Proteomes" id="UP000224460"/>
    </source>
</evidence>
<accession>A0AC61DH32</accession>
<proteinExistence type="predicted"/>
<name>A0AC61DH32_9FIRM</name>
<sequence length="460" mass="49141">MKGKNTKAKSIFVFLGMLILVAAISGLAVLACMGVGKEQVAKVEVTQETKAETEQAKEVKDEEAKEETTEETKLPQIAQKKIRLGLDLQGGVNIVYEPKLDRAPTAEEMSAARLMIQKRLDAKGYTEAEVSQEGNKRIRVDIPGVDDPQKAIEEIGAAGLLRFVDMQGNEIVTGKNVQKATPQAYNGNAGTEIVVSVEMDSEGTKLFSDFTKDHIGEQIFILLDETFLSAPTIQAHIQDGKGQISGSFTIESAQELADGINAGALPFALEPVNSMGIGAKLGLDSLNSSLIAGLIGFILILIFMGVMYRGCGLAADIALTLYIALLILVLTAMEATLTLPGIAGILLSIGMAVDANIIIFVRIKEELNLGRSVRSAVDAGFQKAFSAILDGNVTTLIAAVVLYIFGTGLIKSFATTLGIGIVISMFTALVVTRILLKAFVNMDIRKPAFYAIVKKQSKEA</sequence>
<reference evidence="1" key="1">
    <citation type="submission" date="2017-10" db="EMBL/GenBank/DDBJ databases">
        <title>Genome sequence of cellulolytic Lachnospiraceae bacterium XHS1971 isolated from hotspring sediment.</title>
        <authorList>
            <person name="Vasudevan G."/>
            <person name="Joshi A.J."/>
            <person name="Hivarkar S."/>
            <person name="Lanjekar V.B."/>
            <person name="Dhakephalkar P.K."/>
            <person name="Dagar S."/>
        </authorList>
    </citation>
    <scope>NUCLEOTIDE SEQUENCE</scope>
    <source>
        <strain evidence="1">XHS1971</strain>
    </source>
</reference>
<keyword evidence="2" id="KW-1185">Reference proteome</keyword>